<accession>A0A928Z7F6</accession>
<dbReference type="Proteomes" id="UP000621799">
    <property type="component" value="Unassembled WGS sequence"/>
</dbReference>
<feature type="compositionally biased region" description="Polar residues" evidence="1">
    <location>
        <begin position="128"/>
        <end position="139"/>
    </location>
</feature>
<reference evidence="2" key="1">
    <citation type="submission" date="2020-10" db="EMBL/GenBank/DDBJ databases">
        <authorList>
            <person name="Castelo-Branco R."/>
            <person name="Eusebio N."/>
            <person name="Adriana R."/>
            <person name="Vieira A."/>
            <person name="Brugerolle De Fraissinette N."/>
            <person name="Rezende De Castro R."/>
            <person name="Schneider M.P."/>
            <person name="Vasconcelos V."/>
            <person name="Leao P.N."/>
        </authorList>
    </citation>
    <scope>NUCLEOTIDE SEQUENCE</scope>
    <source>
        <strain evidence="2">LEGE 11467</strain>
    </source>
</reference>
<sequence length="150" mass="16704">MAFLNWWKTQPESEDYSLEVKGKLFPTATSSQPLAGADTARKDLGRAMHDKGADMRGAMDANHALETEILGNSAYELARELNSDVTERGAAMSHRALPKPAQEGLLAGRIRAKYDLQGTEIAQDDQTETNQQIEASMRQSGRETRKWLPW</sequence>
<evidence type="ECO:0000256" key="1">
    <source>
        <dbReference type="SAM" id="MobiDB-lite"/>
    </source>
</evidence>
<dbReference type="AlphaFoldDB" id="A0A928Z7F6"/>
<dbReference type="RefSeq" id="WP_264319616.1">
    <property type="nucleotide sequence ID" value="NZ_JADEXN010000007.1"/>
</dbReference>
<keyword evidence="3" id="KW-1185">Reference proteome</keyword>
<evidence type="ECO:0000313" key="3">
    <source>
        <dbReference type="Proteomes" id="UP000621799"/>
    </source>
</evidence>
<comment type="caution">
    <text evidence="2">The sequence shown here is derived from an EMBL/GenBank/DDBJ whole genome shotgun (WGS) entry which is preliminary data.</text>
</comment>
<evidence type="ECO:0000313" key="2">
    <source>
        <dbReference type="EMBL" id="MBE9039354.1"/>
    </source>
</evidence>
<feature type="region of interest" description="Disordered" evidence="1">
    <location>
        <begin position="121"/>
        <end position="150"/>
    </location>
</feature>
<organism evidence="2 3">
    <name type="scientific">Zarconia navalis LEGE 11467</name>
    <dbReference type="NCBI Taxonomy" id="1828826"/>
    <lineage>
        <taxon>Bacteria</taxon>
        <taxon>Bacillati</taxon>
        <taxon>Cyanobacteriota</taxon>
        <taxon>Cyanophyceae</taxon>
        <taxon>Oscillatoriophycideae</taxon>
        <taxon>Oscillatoriales</taxon>
        <taxon>Oscillatoriales incertae sedis</taxon>
        <taxon>Zarconia</taxon>
        <taxon>Zarconia navalis</taxon>
    </lineage>
</organism>
<feature type="compositionally biased region" description="Basic and acidic residues" evidence="1">
    <location>
        <begin position="39"/>
        <end position="52"/>
    </location>
</feature>
<protein>
    <submittedName>
        <fullName evidence="2">Uncharacterized protein</fullName>
    </submittedName>
</protein>
<feature type="region of interest" description="Disordered" evidence="1">
    <location>
        <begin position="28"/>
        <end position="52"/>
    </location>
</feature>
<gene>
    <name evidence="2" type="ORF">IQ235_00905</name>
</gene>
<proteinExistence type="predicted"/>
<name>A0A928Z7F6_9CYAN</name>
<feature type="compositionally biased region" description="Basic and acidic residues" evidence="1">
    <location>
        <begin position="140"/>
        <end position="150"/>
    </location>
</feature>
<dbReference type="EMBL" id="JADEXN010000007">
    <property type="protein sequence ID" value="MBE9039354.1"/>
    <property type="molecule type" value="Genomic_DNA"/>
</dbReference>